<dbReference type="EC" id="3.2.1.52" evidence="3"/>
<dbReference type="PANTHER" id="PTHR30480">
    <property type="entry name" value="BETA-HEXOSAMINIDASE-RELATED"/>
    <property type="match status" value="1"/>
</dbReference>
<evidence type="ECO:0000256" key="4">
    <source>
        <dbReference type="ARBA" id="ARBA00022801"/>
    </source>
</evidence>
<dbReference type="GO" id="GO:0009254">
    <property type="term" value="P:peptidoglycan turnover"/>
    <property type="evidence" value="ECO:0007669"/>
    <property type="project" value="TreeGrafter"/>
</dbReference>
<proteinExistence type="inferred from homology"/>
<dbReference type="InterPro" id="IPR001764">
    <property type="entry name" value="Glyco_hydro_3_N"/>
</dbReference>
<keyword evidence="7" id="KW-0812">Transmembrane</keyword>
<feature type="transmembrane region" description="Helical" evidence="7">
    <location>
        <begin position="12"/>
        <end position="32"/>
    </location>
</feature>
<evidence type="ECO:0000313" key="10">
    <source>
        <dbReference type="Proteomes" id="UP000319671"/>
    </source>
</evidence>
<evidence type="ECO:0000313" key="9">
    <source>
        <dbReference type="EMBL" id="TWE01941.1"/>
    </source>
</evidence>
<dbReference type="InterPro" id="IPR025453">
    <property type="entry name" value="DUF4309"/>
</dbReference>
<dbReference type="Pfam" id="PF00933">
    <property type="entry name" value="Glyco_hydro_3"/>
    <property type="match status" value="1"/>
</dbReference>
<sequence length="582" mass="65030">MRKRSTSILKPLVFLTLLLLIILVVSFYFFGWDRGEKQPVKTVPITSPPTKSKPSDSNGDKPSSLEALVRDTFSLSKEGKGVNSPFISGKTQKIDVTNQWGKPDQTTKTSSVMYEEYAKHHVVLGYLGETLIDIRSYDPVLHSIRLSEIKKAGGEPDQVRYYKDRLNNQIILIYHVNSTTDLKWILPKPTEKEPNPKVDHISVYTQVKNQADQQKSIDEIISEMSLDEKIGQMMIAGISGTKMDTQTKNLITNYKVGGMIFYQDNLVNPEQTVQLLNEIKTENLHNRLPLFLSVDQEGGRVTRLPGGLFNFPTNKEIGVINNSQLSYKVGTILGKELNGFGFNLDFAPVLDVNSNPKNPIIGDRSFGNNPDVVSKLGIQTMKGIQSQNIIATIKHFPGHGDTSVDSHLELPIVYKNLTELKKLELIPFERAIDNGADVVMVAHILLPKLDAQYPASMSKVVITDILRKQLDFGGVVITDDMTMKAITDHYKMGAAAVDSIIAGSDIILVAHDYNKIVEAITSIKIAVQKGEITEQRINDSVRRIIMLKKKYGMNNTNMGNVNIVELNHSIKNLLDEYKIDQN</sequence>
<dbReference type="PANTHER" id="PTHR30480:SF13">
    <property type="entry name" value="BETA-HEXOSAMINIDASE"/>
    <property type="match status" value="1"/>
</dbReference>
<keyword evidence="7" id="KW-1133">Transmembrane helix</keyword>
<dbReference type="Proteomes" id="UP000319671">
    <property type="component" value="Unassembled WGS sequence"/>
</dbReference>
<dbReference type="GO" id="GO:0004563">
    <property type="term" value="F:beta-N-acetylhexosaminidase activity"/>
    <property type="evidence" value="ECO:0007669"/>
    <property type="project" value="UniProtKB-EC"/>
</dbReference>
<evidence type="ECO:0000256" key="6">
    <source>
        <dbReference type="SAM" id="MobiDB-lite"/>
    </source>
</evidence>
<dbReference type="PROSITE" id="PS00775">
    <property type="entry name" value="GLYCOSYL_HYDROL_F3"/>
    <property type="match status" value="1"/>
</dbReference>
<keyword evidence="4" id="KW-0378">Hydrolase</keyword>
<evidence type="ECO:0000256" key="7">
    <source>
        <dbReference type="SAM" id="Phobius"/>
    </source>
</evidence>
<dbReference type="RefSeq" id="WP_144565405.1">
    <property type="nucleotide sequence ID" value="NZ_VIVN01000005.1"/>
</dbReference>
<dbReference type="InterPro" id="IPR017853">
    <property type="entry name" value="GH"/>
</dbReference>
<comment type="catalytic activity">
    <reaction evidence="1">
        <text>Hydrolysis of terminal non-reducing N-acetyl-D-hexosamine residues in N-acetyl-beta-D-hexosaminides.</text>
        <dbReference type="EC" id="3.2.1.52"/>
    </reaction>
</comment>
<organism evidence="9 10">
    <name type="scientific">Neobacillus bataviensis</name>
    <dbReference type="NCBI Taxonomy" id="220685"/>
    <lineage>
        <taxon>Bacteria</taxon>
        <taxon>Bacillati</taxon>
        <taxon>Bacillota</taxon>
        <taxon>Bacilli</taxon>
        <taxon>Bacillales</taxon>
        <taxon>Bacillaceae</taxon>
        <taxon>Neobacillus</taxon>
    </lineage>
</organism>
<keyword evidence="10" id="KW-1185">Reference proteome</keyword>
<name>A0A561DEY5_9BACI</name>
<evidence type="ECO:0000256" key="1">
    <source>
        <dbReference type="ARBA" id="ARBA00001231"/>
    </source>
</evidence>
<dbReference type="InterPro" id="IPR050226">
    <property type="entry name" value="NagZ_Beta-hexosaminidase"/>
</dbReference>
<dbReference type="NCBIfam" id="NF003740">
    <property type="entry name" value="PRK05337.1"/>
    <property type="match status" value="1"/>
</dbReference>
<accession>A0A561DEY5</accession>
<dbReference type="Pfam" id="PF14172">
    <property type="entry name" value="DUF4309"/>
    <property type="match status" value="1"/>
</dbReference>
<gene>
    <name evidence="9" type="ORF">FB550_105313</name>
</gene>
<dbReference type="Gene3D" id="3.20.20.300">
    <property type="entry name" value="Glycoside hydrolase, family 3, N-terminal domain"/>
    <property type="match status" value="1"/>
</dbReference>
<dbReference type="EMBL" id="VIVN01000005">
    <property type="protein sequence ID" value="TWE01941.1"/>
    <property type="molecule type" value="Genomic_DNA"/>
</dbReference>
<comment type="caution">
    <text evidence="9">The sequence shown here is derived from an EMBL/GenBank/DDBJ whole genome shotgun (WGS) entry which is preliminary data.</text>
</comment>
<keyword evidence="5" id="KW-0326">Glycosidase</keyword>
<dbReference type="AlphaFoldDB" id="A0A561DEY5"/>
<protein>
    <recommendedName>
        <fullName evidence="3">beta-N-acetylhexosaminidase</fullName>
        <ecNumber evidence="3">3.2.1.52</ecNumber>
    </recommendedName>
</protein>
<evidence type="ECO:0000256" key="2">
    <source>
        <dbReference type="ARBA" id="ARBA00005336"/>
    </source>
</evidence>
<dbReference type="SUPFAM" id="SSF51445">
    <property type="entry name" value="(Trans)glycosidases"/>
    <property type="match status" value="1"/>
</dbReference>
<keyword evidence="7" id="KW-0472">Membrane</keyword>
<evidence type="ECO:0000256" key="3">
    <source>
        <dbReference type="ARBA" id="ARBA00012663"/>
    </source>
</evidence>
<evidence type="ECO:0000256" key="5">
    <source>
        <dbReference type="ARBA" id="ARBA00023295"/>
    </source>
</evidence>
<dbReference type="InterPro" id="IPR019800">
    <property type="entry name" value="Glyco_hydro_3_AS"/>
</dbReference>
<feature type="domain" description="Glycoside hydrolase family 3 N-terminal" evidence="8">
    <location>
        <begin position="226"/>
        <end position="546"/>
    </location>
</feature>
<feature type="compositionally biased region" description="Low complexity" evidence="6">
    <location>
        <begin position="40"/>
        <end position="52"/>
    </location>
</feature>
<dbReference type="GO" id="GO:0005975">
    <property type="term" value="P:carbohydrate metabolic process"/>
    <property type="evidence" value="ECO:0007669"/>
    <property type="project" value="InterPro"/>
</dbReference>
<reference evidence="9 10" key="1">
    <citation type="submission" date="2019-06" db="EMBL/GenBank/DDBJ databases">
        <title>Sorghum-associated microbial communities from plants grown in Nebraska, USA.</title>
        <authorList>
            <person name="Schachtman D."/>
        </authorList>
    </citation>
    <scope>NUCLEOTIDE SEQUENCE [LARGE SCALE GENOMIC DNA]</scope>
    <source>
        <strain evidence="9 10">2482</strain>
    </source>
</reference>
<evidence type="ECO:0000259" key="8">
    <source>
        <dbReference type="Pfam" id="PF00933"/>
    </source>
</evidence>
<dbReference type="InterPro" id="IPR036962">
    <property type="entry name" value="Glyco_hydro_3_N_sf"/>
</dbReference>
<comment type="similarity">
    <text evidence="2">Belongs to the glycosyl hydrolase 3 family.</text>
</comment>
<feature type="region of interest" description="Disordered" evidence="6">
    <location>
        <begin position="40"/>
        <end position="64"/>
    </location>
</feature>